<evidence type="ECO:0000256" key="1">
    <source>
        <dbReference type="ARBA" id="ARBA00010923"/>
    </source>
</evidence>
<evidence type="ECO:0000313" key="5">
    <source>
        <dbReference type="EMBL" id="AOG60383.1"/>
    </source>
</evidence>
<evidence type="ECO:0000256" key="3">
    <source>
        <dbReference type="ARBA" id="ARBA00023125"/>
    </source>
</evidence>
<dbReference type="GO" id="GO:0003677">
    <property type="term" value="F:DNA binding"/>
    <property type="evidence" value="ECO:0007669"/>
    <property type="project" value="UniProtKB-KW"/>
</dbReference>
<keyword evidence="2" id="KW-0680">Restriction system</keyword>
<keyword evidence="3" id="KW-0238">DNA-binding</keyword>
<dbReference type="CDD" id="cd16961">
    <property type="entry name" value="RMtype1_S_TRD-CR_like"/>
    <property type="match status" value="1"/>
</dbReference>
<dbReference type="Pfam" id="PF01420">
    <property type="entry name" value="Methylase_S"/>
    <property type="match status" value="1"/>
</dbReference>
<evidence type="ECO:0000313" key="6">
    <source>
        <dbReference type="Proteomes" id="UP000094378"/>
    </source>
</evidence>
<dbReference type="REBASE" id="154962">
    <property type="entry name" value="S1.She22551ORF4310P"/>
</dbReference>
<proteinExistence type="inferred from homology"/>
<accession>A0A1B3SKC3</accession>
<dbReference type="GO" id="GO:0009307">
    <property type="term" value="P:DNA restriction-modification system"/>
    <property type="evidence" value="ECO:0007669"/>
    <property type="project" value="UniProtKB-KW"/>
</dbReference>
<dbReference type="OrthoDB" id="399344at2"/>
<dbReference type="PANTHER" id="PTHR30408">
    <property type="entry name" value="TYPE-1 RESTRICTION ENZYME ECOKI SPECIFICITY PROTEIN"/>
    <property type="match status" value="1"/>
</dbReference>
<dbReference type="Gene3D" id="3.90.220.20">
    <property type="entry name" value="DNA methylase specificity domains"/>
    <property type="match status" value="2"/>
</dbReference>
<dbReference type="STRING" id="216938.SHELI_v1c04320"/>
<gene>
    <name evidence="5" type="primary">hsdS</name>
    <name evidence="5" type="ORF">SHELI_v1c04320</name>
</gene>
<dbReference type="SUPFAM" id="SSF116734">
    <property type="entry name" value="DNA methylase specificity domain"/>
    <property type="match status" value="2"/>
</dbReference>
<evidence type="ECO:0000259" key="4">
    <source>
        <dbReference type="Pfam" id="PF01420"/>
    </source>
</evidence>
<dbReference type="Proteomes" id="UP000094378">
    <property type="component" value="Chromosome"/>
</dbReference>
<organism evidence="5 6">
    <name type="scientific">Spiroplasma helicoides</name>
    <dbReference type="NCBI Taxonomy" id="216938"/>
    <lineage>
        <taxon>Bacteria</taxon>
        <taxon>Bacillati</taxon>
        <taxon>Mycoplasmatota</taxon>
        <taxon>Mollicutes</taxon>
        <taxon>Entomoplasmatales</taxon>
        <taxon>Spiroplasmataceae</taxon>
        <taxon>Spiroplasma</taxon>
    </lineage>
</organism>
<dbReference type="AlphaFoldDB" id="A0A1B3SKC3"/>
<dbReference type="EMBL" id="CP017015">
    <property type="protein sequence ID" value="AOG60383.1"/>
    <property type="molecule type" value="Genomic_DNA"/>
</dbReference>
<dbReference type="KEGG" id="shj:SHELI_v1c04320"/>
<dbReference type="InterPro" id="IPR052021">
    <property type="entry name" value="Type-I_RS_S_subunit"/>
</dbReference>
<name>A0A1B3SKC3_9MOLU</name>
<evidence type="ECO:0000256" key="2">
    <source>
        <dbReference type="ARBA" id="ARBA00022747"/>
    </source>
</evidence>
<protein>
    <submittedName>
        <fullName evidence="5">Type I restriction enzyme, S subunit</fullName>
    </submittedName>
</protein>
<comment type="similarity">
    <text evidence="1">Belongs to the type-I restriction system S methylase family.</text>
</comment>
<feature type="domain" description="Type I restriction modification DNA specificity" evidence="4">
    <location>
        <begin position="3"/>
        <end position="174"/>
    </location>
</feature>
<dbReference type="InterPro" id="IPR000055">
    <property type="entry name" value="Restrct_endonuc_typeI_TRD"/>
</dbReference>
<keyword evidence="6" id="KW-1185">Reference proteome</keyword>
<sequence length="352" mass="40571">MAIYKLKDVCTYMEGYVNPPINEKKYFGGNIISWMKVADFNHCGYVKTTTMSLSEEGYKLIKNKKQIFKKGSIVWSKSGSVGLTSILDIDVTANRGVLNIIPKEKILLKYLFYFLCINKSIFEKQSTGAVLKHFYGPNLLNTTIDLPEKKLQQKIIDIIEPFEVLCSSILKQKNCLLNIIKNQKTSEKTVFLKDIVTEKKDKPLNIGQVSAKVLHKRDTFIYNLEKPNTYKTNSFYAERGSLLFCSIRTYLNKFAILPYEADVNGTLYSFKVVSNHTSIICNLLDDKFWELCQQFSKGTKMPVMAKQDLLNKIPLKLVIREITNIWEYLIILNKLIIKAIKIKDKLMKLIIK</sequence>
<reference evidence="5 6" key="1">
    <citation type="submission" date="2016-08" db="EMBL/GenBank/DDBJ databases">
        <title>Complete genome sequence of Spiroplasma helicoides TABS-2 (DSM 22551).</title>
        <authorList>
            <person name="Shen W.-Y."/>
            <person name="Lo W.-S."/>
            <person name="Lai Y.-C."/>
            <person name="Kuo C.-H."/>
        </authorList>
    </citation>
    <scope>NUCLEOTIDE SEQUENCE [LARGE SCALE GENOMIC DNA]</scope>
    <source>
        <strain evidence="5 6">TABS-2</strain>
    </source>
</reference>
<dbReference type="PANTHER" id="PTHR30408:SF12">
    <property type="entry name" value="TYPE I RESTRICTION ENZYME MJAVIII SPECIFICITY SUBUNIT"/>
    <property type="match status" value="1"/>
</dbReference>
<dbReference type="RefSeq" id="WP_069116280.1">
    <property type="nucleotide sequence ID" value="NZ_CP017015.1"/>
</dbReference>
<dbReference type="InterPro" id="IPR044946">
    <property type="entry name" value="Restrct_endonuc_typeI_TRD_sf"/>
</dbReference>